<dbReference type="Proteomes" id="UP000095284">
    <property type="component" value="Unplaced"/>
</dbReference>
<dbReference type="eggNOG" id="KOG0896">
    <property type="taxonomic scope" value="Eukaryota"/>
</dbReference>
<dbReference type="AlphaFoldDB" id="A0A1I7S7Q7"/>
<accession>A0A1I7S7Q7</accession>
<dbReference type="Gene3D" id="3.10.110.10">
    <property type="entry name" value="Ubiquitin Conjugating Enzyme"/>
    <property type="match status" value="1"/>
</dbReference>
<dbReference type="WBParaSite" id="BXY_0904800.1">
    <property type="protein sequence ID" value="BXY_0904800.1"/>
    <property type="gene ID" value="BXY_0904800"/>
</dbReference>
<evidence type="ECO:0000313" key="2">
    <source>
        <dbReference type="Proteomes" id="UP000095284"/>
    </source>
</evidence>
<dbReference type="SUPFAM" id="SSF54495">
    <property type="entry name" value="UBC-like"/>
    <property type="match status" value="1"/>
</dbReference>
<protein>
    <submittedName>
        <fullName evidence="3">UBIQUITIN_CONJUGAT_2 domain-containing protein</fullName>
    </submittedName>
</protein>
<organism evidence="2 3">
    <name type="scientific">Bursaphelenchus xylophilus</name>
    <name type="common">Pinewood nematode worm</name>
    <name type="synonym">Aphelenchoides xylophilus</name>
    <dbReference type="NCBI Taxonomy" id="6326"/>
    <lineage>
        <taxon>Eukaryota</taxon>
        <taxon>Metazoa</taxon>
        <taxon>Ecdysozoa</taxon>
        <taxon>Nematoda</taxon>
        <taxon>Chromadorea</taxon>
        <taxon>Rhabditida</taxon>
        <taxon>Tylenchina</taxon>
        <taxon>Tylenchomorpha</taxon>
        <taxon>Aphelenchoidea</taxon>
        <taxon>Aphelenchoididae</taxon>
        <taxon>Bursaphelenchus</taxon>
    </lineage>
</organism>
<proteinExistence type="predicted"/>
<dbReference type="PANTHER" id="PTHR24068">
    <property type="entry name" value="UBIQUITIN-CONJUGATING ENZYME E2"/>
    <property type="match status" value="1"/>
</dbReference>
<dbReference type="InterPro" id="IPR000608">
    <property type="entry name" value="UBC"/>
</dbReference>
<dbReference type="InterPro" id="IPR016135">
    <property type="entry name" value="UBQ-conjugating_enzyme/RWD"/>
</dbReference>
<dbReference type="Pfam" id="PF00179">
    <property type="entry name" value="UQ_con"/>
    <property type="match status" value="1"/>
</dbReference>
<sequence>MVLGPPRTPYETRIYNLRIECGPNYPKDPPTVRFTTKINMNGVNPQNGVVDKRYVPSLRQWSQNCYIKTILDDIRRHMMTAKENAKLSQPPEGTSF</sequence>
<name>A0A1I7S7Q7_BURXY</name>
<evidence type="ECO:0000313" key="3">
    <source>
        <dbReference type="WBParaSite" id="BXY_0904800.1"/>
    </source>
</evidence>
<feature type="domain" description="UBC core" evidence="1">
    <location>
        <begin position="1"/>
        <end position="96"/>
    </location>
</feature>
<reference evidence="3" key="1">
    <citation type="submission" date="2016-11" db="UniProtKB">
        <authorList>
            <consortium name="WormBaseParasite"/>
        </authorList>
    </citation>
    <scope>IDENTIFICATION</scope>
</reference>
<dbReference type="PROSITE" id="PS50127">
    <property type="entry name" value="UBC_2"/>
    <property type="match status" value="1"/>
</dbReference>
<evidence type="ECO:0000259" key="1">
    <source>
        <dbReference type="PROSITE" id="PS50127"/>
    </source>
</evidence>